<evidence type="ECO:0000256" key="3">
    <source>
        <dbReference type="RuleBase" id="RU000363"/>
    </source>
</evidence>
<proteinExistence type="inferred from homology"/>
<dbReference type="InterPro" id="IPR036291">
    <property type="entry name" value="NAD(P)-bd_dom_sf"/>
</dbReference>
<dbReference type="OrthoDB" id="1274115at2759"/>
<dbReference type="PRINTS" id="PR00080">
    <property type="entry name" value="SDRFAMILY"/>
</dbReference>
<dbReference type="Proteomes" id="UP000703269">
    <property type="component" value="Unassembled WGS sequence"/>
</dbReference>
<dbReference type="AlphaFoldDB" id="A0A9P3LDL6"/>
<evidence type="ECO:0000256" key="1">
    <source>
        <dbReference type="ARBA" id="ARBA00006484"/>
    </source>
</evidence>
<dbReference type="Gene3D" id="3.40.50.720">
    <property type="entry name" value="NAD(P)-binding Rossmann-like Domain"/>
    <property type="match status" value="1"/>
</dbReference>
<dbReference type="PANTHER" id="PTHR43976:SF16">
    <property type="entry name" value="SHORT-CHAIN DEHYDROGENASE_REDUCTASE FAMILY PROTEIN"/>
    <property type="match status" value="1"/>
</dbReference>
<comment type="similarity">
    <text evidence="1 3">Belongs to the short-chain dehydrogenases/reductases (SDR) family.</text>
</comment>
<sequence length="287" mass="31767">MSTSRVWLVTGASSGFGHRMTEVALEKGDRVIATLRNPADLRDLTSNYGDDRLFVTKLDVTRAEEVAQAFAAGKARFGRIDVVFNNAGRLLVGEIEATGEDAARQIMEVNFWGATRVSREAVRFFREENPAGAGGLLLNVSADGGTASQPCVGYYDASKHALEGFTETLKMELDPDWNIKIVLLSPGVFRTPVQAKAATQPLHPAYTKHTLETRKGIEMLWDPSRPILVGDTNKVVNKFWEASLLPNPPLRLFLGQDGRERVKAKVEKLITDFESYESWSNDLNEDP</sequence>
<evidence type="ECO:0000313" key="4">
    <source>
        <dbReference type="EMBL" id="GJE91646.1"/>
    </source>
</evidence>
<dbReference type="Pfam" id="PF00106">
    <property type="entry name" value="adh_short"/>
    <property type="match status" value="1"/>
</dbReference>
<keyword evidence="2" id="KW-0560">Oxidoreductase</keyword>
<comment type="caution">
    <text evidence="4">The sequence shown here is derived from an EMBL/GenBank/DDBJ whole genome shotgun (WGS) entry which is preliminary data.</text>
</comment>
<evidence type="ECO:0000256" key="2">
    <source>
        <dbReference type="ARBA" id="ARBA00023002"/>
    </source>
</evidence>
<dbReference type="PRINTS" id="PR00081">
    <property type="entry name" value="GDHRDH"/>
</dbReference>
<gene>
    <name evidence="4" type="ORF">PsYK624_077960</name>
</gene>
<accession>A0A9P3LDL6</accession>
<dbReference type="GO" id="GO:0016491">
    <property type="term" value="F:oxidoreductase activity"/>
    <property type="evidence" value="ECO:0007669"/>
    <property type="project" value="UniProtKB-KW"/>
</dbReference>
<dbReference type="CDD" id="cd05374">
    <property type="entry name" value="17beta-HSD-like_SDR_c"/>
    <property type="match status" value="1"/>
</dbReference>
<keyword evidence="5" id="KW-1185">Reference proteome</keyword>
<dbReference type="PANTHER" id="PTHR43976">
    <property type="entry name" value="SHORT CHAIN DEHYDROGENASE"/>
    <property type="match status" value="1"/>
</dbReference>
<dbReference type="SUPFAM" id="SSF51735">
    <property type="entry name" value="NAD(P)-binding Rossmann-fold domains"/>
    <property type="match status" value="1"/>
</dbReference>
<reference evidence="4 5" key="1">
    <citation type="submission" date="2021-08" db="EMBL/GenBank/DDBJ databases">
        <title>Draft Genome Sequence of Phanerochaete sordida strain YK-624.</title>
        <authorList>
            <person name="Mori T."/>
            <person name="Dohra H."/>
            <person name="Suzuki T."/>
            <person name="Kawagishi H."/>
            <person name="Hirai H."/>
        </authorList>
    </citation>
    <scope>NUCLEOTIDE SEQUENCE [LARGE SCALE GENOMIC DNA]</scope>
    <source>
        <strain evidence="4 5">YK-624</strain>
    </source>
</reference>
<name>A0A9P3LDL6_9APHY</name>
<evidence type="ECO:0000313" key="5">
    <source>
        <dbReference type="Proteomes" id="UP000703269"/>
    </source>
</evidence>
<dbReference type="InterPro" id="IPR051911">
    <property type="entry name" value="SDR_oxidoreductase"/>
</dbReference>
<dbReference type="InterPro" id="IPR002347">
    <property type="entry name" value="SDR_fam"/>
</dbReference>
<dbReference type="EMBL" id="BPQB01000022">
    <property type="protein sequence ID" value="GJE91646.1"/>
    <property type="molecule type" value="Genomic_DNA"/>
</dbReference>
<organism evidence="4 5">
    <name type="scientific">Phanerochaete sordida</name>
    <dbReference type="NCBI Taxonomy" id="48140"/>
    <lineage>
        <taxon>Eukaryota</taxon>
        <taxon>Fungi</taxon>
        <taxon>Dikarya</taxon>
        <taxon>Basidiomycota</taxon>
        <taxon>Agaricomycotina</taxon>
        <taxon>Agaricomycetes</taxon>
        <taxon>Polyporales</taxon>
        <taxon>Phanerochaetaceae</taxon>
        <taxon>Phanerochaete</taxon>
    </lineage>
</organism>
<protein>
    <submittedName>
        <fullName evidence="4">SDR family oxidoreductase</fullName>
    </submittedName>
</protein>